<dbReference type="Proteomes" id="UP000748531">
    <property type="component" value="Unassembled WGS sequence"/>
</dbReference>
<comment type="caution">
    <text evidence="1">The sequence shown here is derived from an EMBL/GenBank/DDBJ whole genome shotgun (WGS) entry which is preliminary data.</text>
</comment>
<keyword evidence="2" id="KW-1185">Reference proteome</keyword>
<gene>
    <name evidence="1" type="ORF">PHET_09693</name>
</gene>
<proteinExistence type="predicted"/>
<sequence length="173" mass="19408">MSTQACVPTEHNLCWGRAPFKRKPDLHMRRLYGLYCTPTKISSWTTLASCEPFGCLAHFYLTGYKFEYEGTHVSLLIPNFTQAGSLFISQFTQEFGPSTNFTAHQGFIQTFEQSAKRESTGVFDYSHASRAFGKPAIDLQTALHLCYVHGLLRFRSMATLGAGDTDIFLSALE</sequence>
<reference evidence="1" key="1">
    <citation type="submission" date="2019-05" db="EMBL/GenBank/DDBJ databases">
        <title>Annotation for the trematode Paragonimus heterotremus.</title>
        <authorList>
            <person name="Choi Y.-J."/>
        </authorList>
    </citation>
    <scope>NUCLEOTIDE SEQUENCE</scope>
    <source>
        <strain evidence="1">LC</strain>
    </source>
</reference>
<dbReference type="EMBL" id="LUCH01006654">
    <property type="protein sequence ID" value="KAF5397181.1"/>
    <property type="molecule type" value="Genomic_DNA"/>
</dbReference>
<organism evidence="1 2">
    <name type="scientific">Paragonimus heterotremus</name>
    <dbReference type="NCBI Taxonomy" id="100268"/>
    <lineage>
        <taxon>Eukaryota</taxon>
        <taxon>Metazoa</taxon>
        <taxon>Spiralia</taxon>
        <taxon>Lophotrochozoa</taxon>
        <taxon>Platyhelminthes</taxon>
        <taxon>Trematoda</taxon>
        <taxon>Digenea</taxon>
        <taxon>Plagiorchiida</taxon>
        <taxon>Troglotremata</taxon>
        <taxon>Troglotrematidae</taxon>
        <taxon>Paragonimus</taxon>
    </lineage>
</organism>
<evidence type="ECO:0000313" key="2">
    <source>
        <dbReference type="Proteomes" id="UP000748531"/>
    </source>
</evidence>
<evidence type="ECO:0000313" key="1">
    <source>
        <dbReference type="EMBL" id="KAF5397181.1"/>
    </source>
</evidence>
<dbReference type="AlphaFoldDB" id="A0A8J4SSV2"/>
<protein>
    <submittedName>
        <fullName evidence="1">Uncharacterized protein</fullName>
    </submittedName>
</protein>
<accession>A0A8J4SSV2</accession>
<name>A0A8J4SSV2_9TREM</name>